<dbReference type="EMBL" id="BMAT01010172">
    <property type="protein sequence ID" value="GFS21621.1"/>
    <property type="molecule type" value="Genomic_DNA"/>
</dbReference>
<comment type="caution">
    <text evidence="1">The sequence shown here is derived from an EMBL/GenBank/DDBJ whole genome shotgun (WGS) entry which is preliminary data.</text>
</comment>
<evidence type="ECO:0000313" key="1">
    <source>
        <dbReference type="EMBL" id="GFS21621.1"/>
    </source>
</evidence>
<sequence length="162" mass="17965">MNCRTSPGADIGSDHNPVIMKMNLKLKKPNKKTDEIIKYDMTALTDILPTELESALHPMRNGKASGIDNISKEMLQAMGDFGINILTEMCNKMTMEDPADPAAYWNPPKMAKIIRCFNDGMRAKLVNKAEAGLHPCSNSLPFLVQHDASFCIQGSRRLIVES</sequence>
<proteinExistence type="predicted"/>
<dbReference type="AlphaFoldDB" id="A0AAV4JM22"/>
<protein>
    <recommendedName>
        <fullName evidence="3">Reverse transcriptase domain-containing protein</fullName>
    </recommendedName>
</protein>
<name>A0AAV4JM22_9GAST</name>
<reference evidence="1 2" key="1">
    <citation type="journal article" date="2021" name="Elife">
        <title>Chloroplast acquisition without the gene transfer in kleptoplastic sea slugs, Plakobranchus ocellatus.</title>
        <authorList>
            <person name="Maeda T."/>
            <person name="Takahashi S."/>
            <person name="Yoshida T."/>
            <person name="Shimamura S."/>
            <person name="Takaki Y."/>
            <person name="Nagai Y."/>
            <person name="Toyoda A."/>
            <person name="Suzuki Y."/>
            <person name="Arimoto A."/>
            <person name="Ishii H."/>
            <person name="Satoh N."/>
            <person name="Nishiyama T."/>
            <person name="Hasebe M."/>
            <person name="Maruyama T."/>
            <person name="Minagawa J."/>
            <person name="Obokata J."/>
            <person name="Shigenobu S."/>
        </authorList>
    </citation>
    <scope>NUCLEOTIDE SEQUENCE [LARGE SCALE GENOMIC DNA]</scope>
</reference>
<evidence type="ECO:0008006" key="3">
    <source>
        <dbReference type="Google" id="ProtNLM"/>
    </source>
</evidence>
<accession>A0AAV4JM22</accession>
<evidence type="ECO:0000313" key="2">
    <source>
        <dbReference type="Proteomes" id="UP000762676"/>
    </source>
</evidence>
<dbReference type="Proteomes" id="UP000762676">
    <property type="component" value="Unassembled WGS sequence"/>
</dbReference>
<organism evidence="1 2">
    <name type="scientific">Elysia marginata</name>
    <dbReference type="NCBI Taxonomy" id="1093978"/>
    <lineage>
        <taxon>Eukaryota</taxon>
        <taxon>Metazoa</taxon>
        <taxon>Spiralia</taxon>
        <taxon>Lophotrochozoa</taxon>
        <taxon>Mollusca</taxon>
        <taxon>Gastropoda</taxon>
        <taxon>Heterobranchia</taxon>
        <taxon>Euthyneura</taxon>
        <taxon>Panpulmonata</taxon>
        <taxon>Sacoglossa</taxon>
        <taxon>Placobranchoidea</taxon>
        <taxon>Plakobranchidae</taxon>
        <taxon>Elysia</taxon>
    </lineage>
</organism>
<gene>
    <name evidence="1" type="ORF">ElyMa_005087800</name>
</gene>
<keyword evidence="2" id="KW-1185">Reference proteome</keyword>